<dbReference type="CDD" id="cd00053">
    <property type="entry name" value="EGF"/>
    <property type="match status" value="1"/>
</dbReference>
<dbReference type="EMBL" id="ADBJ01000038">
    <property type="protein sequence ID" value="EFA78080.1"/>
    <property type="molecule type" value="Genomic_DNA"/>
</dbReference>
<dbReference type="PROSITE" id="PS00022">
    <property type="entry name" value="EGF_1"/>
    <property type="match status" value="1"/>
</dbReference>
<dbReference type="AlphaFoldDB" id="D3BJK0"/>
<gene>
    <name evidence="5" type="ORF">PPL_08728</name>
</gene>
<dbReference type="CDD" id="cd00603">
    <property type="entry name" value="IPT_PCSR"/>
    <property type="match status" value="1"/>
</dbReference>
<accession>D3BJK0</accession>
<dbReference type="GeneID" id="31364206"/>
<dbReference type="PROSITE" id="PS01186">
    <property type="entry name" value="EGF_2"/>
    <property type="match status" value="1"/>
</dbReference>
<dbReference type="InterPro" id="IPR014756">
    <property type="entry name" value="Ig_E-set"/>
</dbReference>
<dbReference type="InterPro" id="IPR000742">
    <property type="entry name" value="EGF"/>
</dbReference>
<keyword evidence="1" id="KW-0245">EGF-like domain</keyword>
<evidence type="ECO:0000256" key="3">
    <source>
        <dbReference type="SAM" id="SignalP"/>
    </source>
</evidence>
<comment type="caution">
    <text evidence="1">Lacks conserved residue(s) required for the propagation of feature annotation.</text>
</comment>
<sequence>MIKSYFLLIILIFLNLKNIKVVKSNELSQNELESIIFVITQYQTGWNVNGKSCSEITTSGLQCNIVDGAETIQTITISSTSSIDIGEPVYRDSLIFPNLISFELLVGPKKNTSYNILSLLDNQYNVNLKTLNFYDQTFIFSNSFPTYINLVSLFIQKAIVQSNFSLTKSLSTLTELRLYDIKYTPTYGMIVDFTNPINSPLQYWESSYSDLQSIDEFTIVGGVFKISDQYFPSLLTLSLDVRSSINPNFILNSNSIEYIFVFDGYSPISKTCYLDTLKVERTSVPNVPDASWFTNGPFTLSLDSTNSSGSMDFSYIEGVKTSISITGTQNVTLQLFDNYCQLNDFNLYDLVLSNTGYVPDCFYCYWPDVFQRLPSNTPPPPSNYKCINIQLIGKSLGYGDNVSPNTMLVDTPNYRFKVLTEYGRDTVSFSTKYNYSFNIFWGLSIKADYILMNRLSSGDLLVKSFGMFNIYAPLSVSIGNRSCELFFNSTKELNCIISNYSTTTPQLVKISDTLSQVGLYSVLDFTIISYTYSNVLIVNANFGFNPFNVSVTISEFKCNITSLNDTQLICTPAPNIPFSQYITIMVYANSLNGSIIYENQAECNPVSTCNGNGICINSICECKSGYGGYNCHNKLDPDIIILPNNTNPSPIIIVKDGLNFTFNIIAVQEIDELTSVIREIRTDKWIHSTIGNDTLSISTYNLQSSTPEVDQIKATIEYSKNSRLIKFAGQSTFYPENSLKLMIAINNWSFKNRLNQIRVLMETKAVVNRDKCLEPGINVNNASDINFLSISYGDQTLYGRFLPFGLSDNRPIFVQNQVVNKTESLITIGMILPYGNSIIIDPDFSVLINPNSKSKECSKGFETWKIVTIVVVLSVAAFAVAVATVVLLKKKSKNRKEAKRIENRLKEMK</sequence>
<keyword evidence="3" id="KW-0732">Signal</keyword>
<feature type="chain" id="PRO_5005670487" description="EGF-like domain-containing protein" evidence="3">
    <location>
        <begin position="25"/>
        <end position="909"/>
    </location>
</feature>
<protein>
    <recommendedName>
        <fullName evidence="4">EGF-like domain-containing protein</fullName>
    </recommendedName>
</protein>
<dbReference type="Proteomes" id="UP000001396">
    <property type="component" value="Unassembled WGS sequence"/>
</dbReference>
<keyword evidence="2" id="KW-0812">Transmembrane</keyword>
<evidence type="ECO:0000256" key="2">
    <source>
        <dbReference type="SAM" id="Phobius"/>
    </source>
</evidence>
<dbReference type="InterPro" id="IPR054484">
    <property type="entry name" value="ComC_SSD"/>
</dbReference>
<evidence type="ECO:0000256" key="1">
    <source>
        <dbReference type="PROSITE-ProRule" id="PRU00076"/>
    </source>
</evidence>
<keyword evidence="6" id="KW-1185">Reference proteome</keyword>
<organism evidence="5 6">
    <name type="scientific">Heterostelium pallidum (strain ATCC 26659 / Pp 5 / PN500)</name>
    <name type="common">Cellular slime mold</name>
    <name type="synonym">Polysphondylium pallidum</name>
    <dbReference type="NCBI Taxonomy" id="670386"/>
    <lineage>
        <taxon>Eukaryota</taxon>
        <taxon>Amoebozoa</taxon>
        <taxon>Evosea</taxon>
        <taxon>Eumycetozoa</taxon>
        <taxon>Dictyostelia</taxon>
        <taxon>Acytosteliales</taxon>
        <taxon>Acytosteliaceae</taxon>
        <taxon>Heterostelium</taxon>
    </lineage>
</organism>
<feature type="disulfide bond" evidence="1">
    <location>
        <begin position="622"/>
        <end position="631"/>
    </location>
</feature>
<evidence type="ECO:0000259" key="4">
    <source>
        <dbReference type="PROSITE" id="PS50026"/>
    </source>
</evidence>
<dbReference type="InParanoid" id="D3BJK0"/>
<keyword evidence="2" id="KW-1133">Transmembrane helix</keyword>
<name>D3BJK0_HETP5</name>
<keyword evidence="1" id="KW-1015">Disulfide bond</keyword>
<dbReference type="Pfam" id="PF22933">
    <property type="entry name" value="ComC_SSD"/>
    <property type="match status" value="1"/>
</dbReference>
<feature type="transmembrane region" description="Helical" evidence="2">
    <location>
        <begin position="864"/>
        <end position="888"/>
    </location>
</feature>
<proteinExistence type="predicted"/>
<feature type="domain" description="EGF-like" evidence="4">
    <location>
        <begin position="599"/>
        <end position="632"/>
    </location>
</feature>
<evidence type="ECO:0000313" key="6">
    <source>
        <dbReference type="Proteomes" id="UP000001396"/>
    </source>
</evidence>
<dbReference type="SUPFAM" id="SSF81296">
    <property type="entry name" value="E set domains"/>
    <property type="match status" value="1"/>
</dbReference>
<dbReference type="RefSeq" id="XP_020430207.1">
    <property type="nucleotide sequence ID" value="XM_020579532.1"/>
</dbReference>
<dbReference type="PROSITE" id="PS50026">
    <property type="entry name" value="EGF_3"/>
    <property type="match status" value="1"/>
</dbReference>
<dbReference type="PANTHER" id="PTHR24032">
    <property type="entry name" value="EGF-LIKE DOMAIN-CONTAINING PROTEIN-RELATED-RELATED"/>
    <property type="match status" value="1"/>
</dbReference>
<feature type="signal peptide" evidence="3">
    <location>
        <begin position="1"/>
        <end position="24"/>
    </location>
</feature>
<keyword evidence="2" id="KW-0472">Membrane</keyword>
<reference evidence="5 6" key="1">
    <citation type="journal article" date="2011" name="Genome Res.">
        <title>Phylogeny-wide analysis of social amoeba genomes highlights ancient origins for complex intercellular communication.</title>
        <authorList>
            <person name="Heidel A.J."/>
            <person name="Lawal H.M."/>
            <person name="Felder M."/>
            <person name="Schilde C."/>
            <person name="Helps N.R."/>
            <person name="Tunggal B."/>
            <person name="Rivero F."/>
            <person name="John U."/>
            <person name="Schleicher M."/>
            <person name="Eichinger L."/>
            <person name="Platzer M."/>
            <person name="Noegel A.A."/>
            <person name="Schaap P."/>
            <person name="Gloeckner G."/>
        </authorList>
    </citation>
    <scope>NUCLEOTIDE SEQUENCE [LARGE SCALE GENOMIC DNA]</scope>
    <source>
        <strain evidence="6">ATCC 26659 / Pp 5 / PN500</strain>
    </source>
</reference>
<evidence type="ECO:0000313" key="5">
    <source>
        <dbReference type="EMBL" id="EFA78080.1"/>
    </source>
</evidence>
<comment type="caution">
    <text evidence="5">The sequence shown here is derived from an EMBL/GenBank/DDBJ whole genome shotgun (WGS) entry which is preliminary data.</text>
</comment>
<dbReference type="InterPro" id="IPR053331">
    <property type="entry name" value="EGF-like_comC"/>
</dbReference>